<name>A0A8J2U7K8_9GAMM</name>
<dbReference type="Proteomes" id="UP000619743">
    <property type="component" value="Unassembled WGS sequence"/>
</dbReference>
<accession>A0A8J2U7K8</accession>
<dbReference type="PROSITE" id="PS51257">
    <property type="entry name" value="PROKAR_LIPOPROTEIN"/>
    <property type="match status" value="1"/>
</dbReference>
<evidence type="ECO:0008006" key="4">
    <source>
        <dbReference type="Google" id="ProtNLM"/>
    </source>
</evidence>
<evidence type="ECO:0000256" key="1">
    <source>
        <dbReference type="SAM" id="MobiDB-lite"/>
    </source>
</evidence>
<evidence type="ECO:0000313" key="2">
    <source>
        <dbReference type="EMBL" id="GGA83928.1"/>
    </source>
</evidence>
<dbReference type="EMBL" id="BMDX01000015">
    <property type="protein sequence ID" value="GGA83928.1"/>
    <property type="molecule type" value="Genomic_DNA"/>
</dbReference>
<organism evidence="2 3">
    <name type="scientific">Neiella marina</name>
    <dbReference type="NCBI Taxonomy" id="508461"/>
    <lineage>
        <taxon>Bacteria</taxon>
        <taxon>Pseudomonadati</taxon>
        <taxon>Pseudomonadota</taxon>
        <taxon>Gammaproteobacteria</taxon>
        <taxon>Alteromonadales</taxon>
        <taxon>Echinimonadaceae</taxon>
        <taxon>Neiella</taxon>
    </lineage>
</organism>
<proteinExistence type="predicted"/>
<feature type="compositionally biased region" description="Polar residues" evidence="1">
    <location>
        <begin position="40"/>
        <end position="69"/>
    </location>
</feature>
<reference evidence="3" key="1">
    <citation type="journal article" date="2019" name="Int. J. Syst. Evol. Microbiol.">
        <title>The Global Catalogue of Microorganisms (GCM) 10K type strain sequencing project: providing services to taxonomists for standard genome sequencing and annotation.</title>
        <authorList>
            <consortium name="The Broad Institute Genomics Platform"/>
            <consortium name="The Broad Institute Genome Sequencing Center for Infectious Disease"/>
            <person name="Wu L."/>
            <person name="Ma J."/>
        </authorList>
    </citation>
    <scope>NUCLEOTIDE SEQUENCE [LARGE SCALE GENOMIC DNA]</scope>
    <source>
        <strain evidence="3">CGMCC 1.10130</strain>
    </source>
</reference>
<sequence>MKSSIVIYFSVFALLGCGGGGGGSSSPAASTSTSTGATSNEQPSSTKTEIASSTQPETNSETEQPTEVASDQLQIDANFDFDHQQQLAVTIETSMVSGSRYFATICARDLTAADDQIAADYSQCLWQATLVNESTLTTVVLPAHIQQLVTELWQIHQGQYQVQRQPLQFYDGAATVMF</sequence>
<comment type="caution">
    <text evidence="2">The sequence shown here is derived from an EMBL/GenBank/DDBJ whole genome shotgun (WGS) entry which is preliminary data.</text>
</comment>
<keyword evidence="3" id="KW-1185">Reference proteome</keyword>
<dbReference type="OrthoDB" id="9852089at2"/>
<dbReference type="RefSeq" id="WP_087506602.1">
    <property type="nucleotide sequence ID" value="NZ_BMDX01000015.1"/>
</dbReference>
<dbReference type="AlphaFoldDB" id="A0A8J2U7K8"/>
<protein>
    <recommendedName>
        <fullName evidence="4">Lipoprotein</fullName>
    </recommendedName>
</protein>
<evidence type="ECO:0000313" key="3">
    <source>
        <dbReference type="Proteomes" id="UP000619743"/>
    </source>
</evidence>
<feature type="region of interest" description="Disordered" evidence="1">
    <location>
        <begin position="23"/>
        <end position="69"/>
    </location>
</feature>
<gene>
    <name evidence="2" type="ORF">GCM10011369_27420</name>
</gene>
<feature type="compositionally biased region" description="Low complexity" evidence="1">
    <location>
        <begin position="25"/>
        <end position="39"/>
    </location>
</feature>